<keyword evidence="3 5" id="KW-0732">Signal</keyword>
<dbReference type="PANTHER" id="PTHR33420">
    <property type="entry name" value="FIMBRIAL SUBUNIT ELFA-RELATED"/>
    <property type="match status" value="1"/>
</dbReference>
<dbReference type="Proteomes" id="UP000199477">
    <property type="component" value="Unassembled WGS sequence"/>
</dbReference>
<evidence type="ECO:0000256" key="5">
    <source>
        <dbReference type="SAM" id="SignalP"/>
    </source>
</evidence>
<dbReference type="AlphaFoldDB" id="A0A1I2JNY4"/>
<dbReference type="Gene3D" id="2.60.40.1090">
    <property type="entry name" value="Fimbrial-type adhesion domain"/>
    <property type="match status" value="1"/>
</dbReference>
<dbReference type="InterPro" id="IPR008966">
    <property type="entry name" value="Adhesion_dom_sf"/>
</dbReference>
<keyword evidence="8" id="KW-1185">Reference proteome</keyword>
<evidence type="ECO:0000256" key="4">
    <source>
        <dbReference type="ARBA" id="ARBA00023263"/>
    </source>
</evidence>
<evidence type="ECO:0000256" key="3">
    <source>
        <dbReference type="ARBA" id="ARBA00022729"/>
    </source>
</evidence>
<dbReference type="STRING" id="500610.SAMN02799615_04120"/>
<dbReference type="EMBL" id="FONH01000028">
    <property type="protein sequence ID" value="SFF55630.1"/>
    <property type="molecule type" value="Genomic_DNA"/>
</dbReference>
<evidence type="ECO:0000313" key="8">
    <source>
        <dbReference type="Proteomes" id="UP000199477"/>
    </source>
</evidence>
<comment type="similarity">
    <text evidence="2">Belongs to the fimbrial protein family.</text>
</comment>
<sequence>MTMARFVFLGACLAGVCHARSASAACTVTYTPPFAVNRPAGILVDGDLPAGSPIRTTMADSATARIQCTAPTTTEVSMELQGDGLVSGDIREITVGGQPSGLGIRLFAKTQGDAGYAVLPRKAMKSFPGGESRWQTFFYAEYVRTGGSVRYGLADTTVNGRLGRIWVPDAAAFTPNRIINPVKMERLELIRPACSIETGSLNQDVSLGNYLVSDLRNGKVTPGWQTFRLTMAACANPADLLTDITFGTAADADVNNATLFYMNATGPGGYGIAIETGDGAFRMVPGQSREFAAIGTGASYPFRARLERTAGAVTAGRIHRPVAVRVTFR</sequence>
<protein>
    <submittedName>
        <fullName evidence="7">Pilin (Type 1 fimbria component protein)</fullName>
    </submittedName>
</protein>
<dbReference type="InterPro" id="IPR000259">
    <property type="entry name" value="Adhesion_dom_fimbrial"/>
</dbReference>
<name>A0A1I2JNY4_9GAMM</name>
<comment type="subcellular location">
    <subcellularLocation>
        <location evidence="1">Fimbrium</location>
    </subcellularLocation>
</comment>
<dbReference type="GO" id="GO:0009289">
    <property type="term" value="C:pilus"/>
    <property type="evidence" value="ECO:0007669"/>
    <property type="project" value="UniProtKB-SubCell"/>
</dbReference>
<dbReference type="RefSeq" id="WP_026634785.1">
    <property type="nucleotide sequence ID" value="NZ_FONH01000028.1"/>
</dbReference>
<evidence type="ECO:0000259" key="6">
    <source>
        <dbReference type="Pfam" id="PF00419"/>
    </source>
</evidence>
<evidence type="ECO:0000256" key="1">
    <source>
        <dbReference type="ARBA" id="ARBA00004561"/>
    </source>
</evidence>
<dbReference type="InterPro" id="IPR036937">
    <property type="entry name" value="Adhesion_dom_fimbrial_sf"/>
</dbReference>
<evidence type="ECO:0000313" key="7">
    <source>
        <dbReference type="EMBL" id="SFF55630.1"/>
    </source>
</evidence>
<keyword evidence="4" id="KW-0281">Fimbrium</keyword>
<dbReference type="Pfam" id="PF00419">
    <property type="entry name" value="Fimbrial"/>
    <property type="match status" value="1"/>
</dbReference>
<gene>
    <name evidence="7" type="ORF">SAMN02799615_04120</name>
</gene>
<feature type="signal peptide" evidence="5">
    <location>
        <begin position="1"/>
        <end position="24"/>
    </location>
</feature>
<dbReference type="InterPro" id="IPR050263">
    <property type="entry name" value="Bact_Fimbrial_Adh_Pro"/>
</dbReference>
<evidence type="ECO:0000256" key="2">
    <source>
        <dbReference type="ARBA" id="ARBA00006671"/>
    </source>
</evidence>
<dbReference type="SUPFAM" id="SSF49401">
    <property type="entry name" value="Bacterial adhesins"/>
    <property type="match status" value="2"/>
</dbReference>
<proteinExistence type="inferred from homology"/>
<reference evidence="8" key="1">
    <citation type="submission" date="2016-10" db="EMBL/GenBank/DDBJ databases">
        <authorList>
            <person name="Varghese N."/>
            <person name="Submissions S."/>
        </authorList>
    </citation>
    <scope>NUCLEOTIDE SEQUENCE [LARGE SCALE GENOMIC DNA]</scope>
    <source>
        <strain evidence="8">UNC178MFTsu3.1</strain>
    </source>
</reference>
<feature type="domain" description="Fimbrial-type adhesion" evidence="6">
    <location>
        <begin position="189"/>
        <end position="328"/>
    </location>
</feature>
<feature type="chain" id="PRO_5011733144" evidence="5">
    <location>
        <begin position="25"/>
        <end position="329"/>
    </location>
</feature>
<dbReference type="PANTHER" id="PTHR33420:SF3">
    <property type="entry name" value="FIMBRIAL SUBUNIT ELFA"/>
    <property type="match status" value="1"/>
</dbReference>
<organism evidence="7 8">
    <name type="scientific">Dyella marensis</name>
    <dbReference type="NCBI Taxonomy" id="500610"/>
    <lineage>
        <taxon>Bacteria</taxon>
        <taxon>Pseudomonadati</taxon>
        <taxon>Pseudomonadota</taxon>
        <taxon>Gammaproteobacteria</taxon>
        <taxon>Lysobacterales</taxon>
        <taxon>Rhodanobacteraceae</taxon>
        <taxon>Dyella</taxon>
    </lineage>
</organism>
<accession>A0A1I2JNY4</accession>
<dbReference type="GO" id="GO:0043709">
    <property type="term" value="P:cell adhesion involved in single-species biofilm formation"/>
    <property type="evidence" value="ECO:0007669"/>
    <property type="project" value="TreeGrafter"/>
</dbReference>